<gene>
    <name evidence="3" type="ORF">AVDCRST_MAG36-1706</name>
</gene>
<dbReference type="EMBL" id="CADCUH010000110">
    <property type="protein sequence ID" value="CAA9346991.1"/>
    <property type="molecule type" value="Genomic_DNA"/>
</dbReference>
<feature type="signal peptide" evidence="2">
    <location>
        <begin position="1"/>
        <end position="20"/>
    </location>
</feature>
<evidence type="ECO:0000313" key="3">
    <source>
        <dbReference type="EMBL" id="CAA9346991.1"/>
    </source>
</evidence>
<reference evidence="3" key="1">
    <citation type="submission" date="2020-02" db="EMBL/GenBank/DDBJ databases">
        <authorList>
            <person name="Meier V. D."/>
        </authorList>
    </citation>
    <scope>NUCLEOTIDE SEQUENCE</scope>
    <source>
        <strain evidence="3">AVDCRST_MAG36</strain>
    </source>
</reference>
<keyword evidence="2" id="KW-0732">Signal</keyword>
<feature type="compositionally biased region" description="Low complexity" evidence="1">
    <location>
        <begin position="41"/>
        <end position="52"/>
    </location>
</feature>
<feature type="chain" id="PRO_5038990584" evidence="2">
    <location>
        <begin position="21"/>
        <end position="168"/>
    </location>
</feature>
<name>A0A6J4M3B9_9ACTN</name>
<organism evidence="3">
    <name type="scientific">uncultured Nocardioidaceae bacterium</name>
    <dbReference type="NCBI Taxonomy" id="253824"/>
    <lineage>
        <taxon>Bacteria</taxon>
        <taxon>Bacillati</taxon>
        <taxon>Actinomycetota</taxon>
        <taxon>Actinomycetes</taxon>
        <taxon>Propionibacteriales</taxon>
        <taxon>Nocardioidaceae</taxon>
        <taxon>environmental samples</taxon>
    </lineage>
</organism>
<evidence type="ECO:0000256" key="2">
    <source>
        <dbReference type="SAM" id="SignalP"/>
    </source>
</evidence>
<accession>A0A6J4M3B9</accession>
<dbReference type="AlphaFoldDB" id="A0A6J4M3B9"/>
<feature type="region of interest" description="Disordered" evidence="1">
    <location>
        <begin position="28"/>
        <end position="64"/>
    </location>
</feature>
<sequence length="168" mass="16644">MSTGAALVVAGLLLSVWWLAQPRAAGFGADPGGGTPGSPGAGTPASPGAEPADPSGEPPVGRDPVLVEGGVRIDRYAVRGSTLVLHHTTGVPECYGEVALGDVEVGADAVTVTLRSVPPPEPAQVCIDLAVLGTTVVDLGEPLDGRAVHDGSFRPAVEVARGGSPDGT</sequence>
<proteinExistence type="predicted"/>
<protein>
    <submittedName>
        <fullName evidence="3">Uncharacterized protein</fullName>
    </submittedName>
</protein>
<evidence type="ECO:0000256" key="1">
    <source>
        <dbReference type="SAM" id="MobiDB-lite"/>
    </source>
</evidence>
<feature type="compositionally biased region" description="Gly residues" evidence="1">
    <location>
        <begin position="29"/>
        <end position="40"/>
    </location>
</feature>